<dbReference type="PROSITE" id="PS00531">
    <property type="entry name" value="RNASE_T2_2"/>
    <property type="match status" value="1"/>
</dbReference>
<dbReference type="RefSeq" id="WP_053907651.1">
    <property type="nucleotide sequence ID" value="NZ_CAWMUS010000010.1"/>
</dbReference>
<protein>
    <submittedName>
        <fullName evidence="4">Putative ribonuclease</fullName>
        <ecNumber evidence="4">3.1.27.1</ecNumber>
    </submittedName>
</protein>
<evidence type="ECO:0000256" key="2">
    <source>
        <dbReference type="RuleBase" id="RU004328"/>
    </source>
</evidence>
<organism evidence="4 5">
    <name type="scientific">Moellerella wisconsensis ATCC 35017</name>
    <dbReference type="NCBI Taxonomy" id="1354267"/>
    <lineage>
        <taxon>Bacteria</taxon>
        <taxon>Pseudomonadati</taxon>
        <taxon>Pseudomonadota</taxon>
        <taxon>Gammaproteobacteria</taxon>
        <taxon>Enterobacterales</taxon>
        <taxon>Morganellaceae</taxon>
        <taxon>Moellerella</taxon>
    </lineage>
</organism>
<dbReference type="EMBL" id="LGAA01000010">
    <property type="protein sequence ID" value="KPD03476.1"/>
    <property type="molecule type" value="Genomic_DNA"/>
</dbReference>
<evidence type="ECO:0000256" key="1">
    <source>
        <dbReference type="ARBA" id="ARBA00007469"/>
    </source>
</evidence>
<dbReference type="EC" id="3.1.27.1" evidence="4"/>
<evidence type="ECO:0000313" key="4">
    <source>
        <dbReference type="EMBL" id="KPD03476.1"/>
    </source>
</evidence>
<gene>
    <name evidence="4" type="ORF">M992_1067</name>
</gene>
<name>A0A0N0ZBQ8_9GAMM</name>
<evidence type="ECO:0000256" key="3">
    <source>
        <dbReference type="SAM" id="SignalP"/>
    </source>
</evidence>
<reference evidence="4 5" key="1">
    <citation type="submission" date="2015-07" db="EMBL/GenBank/DDBJ databases">
        <title>ATOL: Assembling a taxonomically balanced genome-scale reconstruction of the evolutionary history of the Enterobacteriaceae.</title>
        <authorList>
            <person name="Plunkett G.III."/>
            <person name="Neeno-Eckwall E.C."/>
            <person name="Glasner J.D."/>
            <person name="Perna N.T."/>
        </authorList>
    </citation>
    <scope>NUCLEOTIDE SEQUENCE [LARGE SCALE GENOMIC DNA]</scope>
    <source>
        <strain evidence="4 5">ATCC 35017</strain>
    </source>
</reference>
<dbReference type="GO" id="GO:0003723">
    <property type="term" value="F:RNA binding"/>
    <property type="evidence" value="ECO:0007669"/>
    <property type="project" value="InterPro"/>
</dbReference>
<dbReference type="GO" id="GO:0033897">
    <property type="term" value="F:ribonuclease T2 activity"/>
    <property type="evidence" value="ECO:0007669"/>
    <property type="project" value="InterPro"/>
</dbReference>
<dbReference type="SUPFAM" id="SSF55895">
    <property type="entry name" value="Ribonuclease Rh-like"/>
    <property type="match status" value="1"/>
</dbReference>
<dbReference type="PANTHER" id="PTHR11240">
    <property type="entry name" value="RIBONUCLEASE T2"/>
    <property type="match status" value="1"/>
</dbReference>
<keyword evidence="3" id="KW-0732">Signal</keyword>
<dbReference type="InterPro" id="IPR001568">
    <property type="entry name" value="RNase_T2-like"/>
</dbReference>
<keyword evidence="4" id="KW-0378">Hydrolase</keyword>
<dbReference type="GO" id="GO:0006401">
    <property type="term" value="P:RNA catabolic process"/>
    <property type="evidence" value="ECO:0007669"/>
    <property type="project" value="TreeGrafter"/>
</dbReference>
<dbReference type="GO" id="GO:0016787">
    <property type="term" value="F:hydrolase activity"/>
    <property type="evidence" value="ECO:0007669"/>
    <property type="project" value="UniProtKB-KW"/>
</dbReference>
<evidence type="ECO:0000313" key="5">
    <source>
        <dbReference type="Proteomes" id="UP000053226"/>
    </source>
</evidence>
<proteinExistence type="inferred from homology"/>
<keyword evidence="5" id="KW-1185">Reference proteome</keyword>
<accession>A0A0N0ZBQ8</accession>
<dbReference type="InterPro" id="IPR033130">
    <property type="entry name" value="RNase_T2_His_AS_2"/>
</dbReference>
<dbReference type="PROSITE" id="PS51257">
    <property type="entry name" value="PROKAR_LIPOPROTEIN"/>
    <property type="match status" value="1"/>
</dbReference>
<dbReference type="Gene3D" id="3.90.730.10">
    <property type="entry name" value="Ribonuclease T2-like"/>
    <property type="match status" value="1"/>
</dbReference>
<dbReference type="InterPro" id="IPR036430">
    <property type="entry name" value="RNase_T2-like_sf"/>
</dbReference>
<dbReference type="OrthoDB" id="4720638at2"/>
<comment type="caution">
    <text evidence="4">The sequence shown here is derived from an EMBL/GenBank/DDBJ whole genome shotgun (WGS) entry which is preliminary data.</text>
</comment>
<comment type="similarity">
    <text evidence="1 2">Belongs to the RNase T2 family.</text>
</comment>
<dbReference type="Pfam" id="PF00445">
    <property type="entry name" value="Ribonuclease_T2"/>
    <property type="match status" value="1"/>
</dbReference>
<feature type="chain" id="PRO_5005864620" evidence="3">
    <location>
        <begin position="22"/>
        <end position="258"/>
    </location>
</feature>
<dbReference type="PANTHER" id="PTHR11240:SF22">
    <property type="entry name" value="RIBONUCLEASE T2"/>
    <property type="match status" value="1"/>
</dbReference>
<dbReference type="Proteomes" id="UP000053226">
    <property type="component" value="Unassembled WGS sequence"/>
</dbReference>
<dbReference type="AlphaFoldDB" id="A0A0N0ZBQ8"/>
<sequence>MRSLKRLSVVLILLAAGCVTSESQLTSTLKPQDRLIEGVSCQVPATTSIDYNFKAKHDKYGRNDQAKTDYFKLAINYSPTFCDSKRRSIEQLKYKNKANKAQQEYKKFELQCFSDNKFGWIVHGLWAQTCDGKSMEQCRDWSDISKHPRLCRGDLAPVDYSLLKPYLCASPGADLLQGEWEKHGACDFEQPQQYFAKQQALFNSLVLPADRLPNKQLIEFLQQYNPQLKNKHIQINRDEFYICYSTDFKVIDCPAREH</sequence>
<feature type="signal peptide" evidence="3">
    <location>
        <begin position="1"/>
        <end position="21"/>
    </location>
</feature>